<dbReference type="VEuPathDB" id="FungiDB:SDRG_08211"/>
<evidence type="ECO:0008006" key="3">
    <source>
        <dbReference type="Google" id="ProtNLM"/>
    </source>
</evidence>
<evidence type="ECO:0000313" key="1">
    <source>
        <dbReference type="EMBL" id="EQC34442.1"/>
    </source>
</evidence>
<dbReference type="Proteomes" id="UP000030762">
    <property type="component" value="Unassembled WGS sequence"/>
</dbReference>
<dbReference type="InParanoid" id="T0RVG5"/>
<protein>
    <recommendedName>
        <fullName evidence="3">F-box domain-containing protein</fullName>
    </recommendedName>
</protein>
<dbReference type="EMBL" id="JH767155">
    <property type="protein sequence ID" value="EQC34442.1"/>
    <property type="molecule type" value="Genomic_DNA"/>
</dbReference>
<dbReference type="OrthoDB" id="10408001at2759"/>
<accession>T0RVG5</accession>
<gene>
    <name evidence="1" type="ORF">SDRG_08211</name>
</gene>
<proteinExistence type="predicted"/>
<dbReference type="AlphaFoldDB" id="T0RVG5"/>
<keyword evidence="2" id="KW-1185">Reference proteome</keyword>
<dbReference type="Gene3D" id="3.80.10.10">
    <property type="entry name" value="Ribonuclease Inhibitor"/>
    <property type="match status" value="1"/>
</dbReference>
<name>T0RVG5_SAPDV</name>
<organism evidence="1 2">
    <name type="scientific">Saprolegnia diclina (strain VS20)</name>
    <dbReference type="NCBI Taxonomy" id="1156394"/>
    <lineage>
        <taxon>Eukaryota</taxon>
        <taxon>Sar</taxon>
        <taxon>Stramenopiles</taxon>
        <taxon>Oomycota</taxon>
        <taxon>Saprolegniomycetes</taxon>
        <taxon>Saprolegniales</taxon>
        <taxon>Saprolegniaceae</taxon>
        <taxon>Saprolegnia</taxon>
    </lineage>
</organism>
<sequence>MTMTESKRAKTAMTESKRAKANTGRWLLPPIVLQVVHYLDEASDVLACLHAVPSDARDEALDALVTLLAQDGFLWPVAEVDALAKMDKVSVLKALPAFCKLVVNEDCPRVGDFCRCTPLPPTANVCAAVDNVHDLESKLGSWVPSIVRLVFSAESISLDRHDLARALAACTKLQELYIDWNDAVDQAQLNDVMAAVAASCPRLAHLRVFSKTVVRLQCCKSLVAWLSLPHARVFKLFGIDFAPPAAKTLAHTLFTSTTLRTIKLLGASNVLEAFLNPSYPPLPRQLRNVSMHRHL</sequence>
<reference evidence="1 2" key="1">
    <citation type="submission" date="2012-04" db="EMBL/GenBank/DDBJ databases">
        <title>The Genome Sequence of Saprolegnia declina VS20.</title>
        <authorList>
            <consortium name="The Broad Institute Genome Sequencing Platform"/>
            <person name="Russ C."/>
            <person name="Nusbaum C."/>
            <person name="Tyler B."/>
            <person name="van West P."/>
            <person name="Dieguez-Uribeondo J."/>
            <person name="de Bruijn I."/>
            <person name="Tripathy S."/>
            <person name="Jiang R."/>
            <person name="Young S.K."/>
            <person name="Zeng Q."/>
            <person name="Gargeya S."/>
            <person name="Fitzgerald M."/>
            <person name="Haas B."/>
            <person name="Abouelleil A."/>
            <person name="Alvarado L."/>
            <person name="Arachchi H.M."/>
            <person name="Berlin A."/>
            <person name="Chapman S.B."/>
            <person name="Goldberg J."/>
            <person name="Griggs A."/>
            <person name="Gujja S."/>
            <person name="Hansen M."/>
            <person name="Howarth C."/>
            <person name="Imamovic A."/>
            <person name="Larimer J."/>
            <person name="McCowen C."/>
            <person name="Montmayeur A."/>
            <person name="Murphy C."/>
            <person name="Neiman D."/>
            <person name="Pearson M."/>
            <person name="Priest M."/>
            <person name="Roberts A."/>
            <person name="Saif S."/>
            <person name="Shea T."/>
            <person name="Sisk P."/>
            <person name="Sykes S."/>
            <person name="Wortman J."/>
            <person name="Nusbaum C."/>
            <person name="Birren B."/>
        </authorList>
    </citation>
    <scope>NUCLEOTIDE SEQUENCE [LARGE SCALE GENOMIC DNA]</scope>
    <source>
        <strain evidence="1 2">VS20</strain>
    </source>
</reference>
<dbReference type="SUPFAM" id="SSF52047">
    <property type="entry name" value="RNI-like"/>
    <property type="match status" value="1"/>
</dbReference>
<evidence type="ECO:0000313" key="2">
    <source>
        <dbReference type="Proteomes" id="UP000030762"/>
    </source>
</evidence>
<dbReference type="GeneID" id="19948938"/>
<dbReference type="RefSeq" id="XP_008612304.1">
    <property type="nucleotide sequence ID" value="XM_008614082.1"/>
</dbReference>
<dbReference type="InterPro" id="IPR032675">
    <property type="entry name" value="LRR_dom_sf"/>
</dbReference>